<feature type="transmembrane region" description="Helical" evidence="19">
    <location>
        <begin position="404"/>
        <end position="426"/>
    </location>
</feature>
<dbReference type="CDD" id="cd13982">
    <property type="entry name" value="STKc_IRE1"/>
    <property type="match status" value="1"/>
</dbReference>
<evidence type="ECO:0000256" key="16">
    <source>
        <dbReference type="ARBA" id="ARBA00023268"/>
    </source>
</evidence>
<evidence type="ECO:0000259" key="21">
    <source>
        <dbReference type="PROSITE" id="PS50011"/>
    </source>
</evidence>
<keyword evidence="4" id="KW-0723">Serine/threonine-protein kinase</keyword>
<keyword evidence="9" id="KW-0547">Nucleotide-binding</keyword>
<dbReference type="GO" id="GO:0006397">
    <property type="term" value="P:mRNA processing"/>
    <property type="evidence" value="ECO:0007669"/>
    <property type="project" value="InterPro"/>
</dbReference>
<evidence type="ECO:0000256" key="13">
    <source>
        <dbReference type="ARBA" id="ARBA00022840"/>
    </source>
</evidence>
<keyword evidence="14 19" id="KW-1133">Transmembrane helix</keyword>
<evidence type="ECO:0000256" key="4">
    <source>
        <dbReference type="ARBA" id="ARBA00022527"/>
    </source>
</evidence>
<name>A0AA88HI60_ARTSF</name>
<keyword evidence="8 20" id="KW-0732">Signal</keyword>
<organism evidence="23 24">
    <name type="scientific">Artemia franciscana</name>
    <name type="common">Brine shrimp</name>
    <name type="synonym">Artemia sanfranciscana</name>
    <dbReference type="NCBI Taxonomy" id="6661"/>
    <lineage>
        <taxon>Eukaryota</taxon>
        <taxon>Metazoa</taxon>
        <taxon>Ecdysozoa</taxon>
        <taxon>Arthropoda</taxon>
        <taxon>Crustacea</taxon>
        <taxon>Branchiopoda</taxon>
        <taxon>Anostraca</taxon>
        <taxon>Artemiidae</taxon>
        <taxon>Artemia</taxon>
    </lineage>
</organism>
<dbReference type="Gene3D" id="2.130.10.10">
    <property type="entry name" value="YVTN repeat-like/Quinoprotein amine dehydrogenase"/>
    <property type="match status" value="1"/>
</dbReference>
<evidence type="ECO:0000256" key="5">
    <source>
        <dbReference type="ARBA" id="ARBA00022553"/>
    </source>
</evidence>
<evidence type="ECO:0000256" key="15">
    <source>
        <dbReference type="ARBA" id="ARBA00023136"/>
    </source>
</evidence>
<evidence type="ECO:0000256" key="20">
    <source>
        <dbReference type="SAM" id="SignalP"/>
    </source>
</evidence>
<dbReference type="PROSITE" id="PS00108">
    <property type="entry name" value="PROTEIN_KINASE_ST"/>
    <property type="match status" value="1"/>
</dbReference>
<keyword evidence="7 19" id="KW-0812">Transmembrane</keyword>
<dbReference type="InterPro" id="IPR008271">
    <property type="entry name" value="Ser/Thr_kinase_AS"/>
</dbReference>
<dbReference type="CDD" id="cd10422">
    <property type="entry name" value="RNase_Ire1"/>
    <property type="match status" value="1"/>
</dbReference>
<dbReference type="Gene3D" id="1.10.510.10">
    <property type="entry name" value="Transferase(Phosphotransferase) domain 1"/>
    <property type="match status" value="1"/>
</dbReference>
<evidence type="ECO:0000256" key="11">
    <source>
        <dbReference type="ARBA" id="ARBA00022801"/>
    </source>
</evidence>
<reference evidence="23" key="1">
    <citation type="submission" date="2023-07" db="EMBL/GenBank/DDBJ databases">
        <title>Chromosome-level genome assembly of Artemia franciscana.</title>
        <authorList>
            <person name="Jo E."/>
        </authorList>
    </citation>
    <scope>NUCLEOTIDE SEQUENCE</scope>
    <source>
        <tissue evidence="23">Whole body</tissue>
    </source>
</reference>
<evidence type="ECO:0000256" key="8">
    <source>
        <dbReference type="ARBA" id="ARBA00022729"/>
    </source>
</evidence>
<dbReference type="EC" id="2.7.11.1" evidence="3"/>
<dbReference type="EMBL" id="JAVRJZ010000016">
    <property type="protein sequence ID" value="KAK2710749.1"/>
    <property type="molecule type" value="Genomic_DNA"/>
</dbReference>
<comment type="caution">
    <text evidence="23">The sequence shown here is derived from an EMBL/GenBank/DDBJ whole genome shotgun (WGS) entry which is preliminary data.</text>
</comment>
<dbReference type="InterPro" id="IPR015943">
    <property type="entry name" value="WD40/YVTN_repeat-like_dom_sf"/>
</dbReference>
<dbReference type="SMART" id="SM00564">
    <property type="entry name" value="PQQ"/>
    <property type="match status" value="4"/>
</dbReference>
<dbReference type="InterPro" id="IPR011009">
    <property type="entry name" value="Kinase-like_dom_sf"/>
</dbReference>
<evidence type="ECO:0000256" key="14">
    <source>
        <dbReference type="ARBA" id="ARBA00022989"/>
    </source>
</evidence>
<dbReference type="GO" id="GO:0016787">
    <property type="term" value="F:hydrolase activity"/>
    <property type="evidence" value="ECO:0007669"/>
    <property type="project" value="UniProtKB-KW"/>
</dbReference>
<dbReference type="InterPro" id="IPR011047">
    <property type="entry name" value="Quinoprotein_ADH-like_sf"/>
</dbReference>
<dbReference type="Pfam" id="PF00069">
    <property type="entry name" value="Pkinase"/>
    <property type="match status" value="1"/>
</dbReference>
<dbReference type="Proteomes" id="UP001187531">
    <property type="component" value="Unassembled WGS sequence"/>
</dbReference>
<protein>
    <recommendedName>
        <fullName evidence="3">non-specific serine/threonine protein kinase</fullName>
        <ecNumber evidence="3">2.7.11.1</ecNumber>
    </recommendedName>
</protein>
<dbReference type="SUPFAM" id="SSF56112">
    <property type="entry name" value="Protein kinase-like (PK-like)"/>
    <property type="match status" value="1"/>
</dbReference>
<keyword evidence="6" id="KW-0808">Transferase</keyword>
<dbReference type="Gene3D" id="1.20.1440.180">
    <property type="entry name" value="KEN domain"/>
    <property type="match status" value="1"/>
</dbReference>
<dbReference type="Pfam" id="PF06479">
    <property type="entry name" value="Ribonuc_2-5A"/>
    <property type="match status" value="1"/>
</dbReference>
<evidence type="ECO:0000313" key="23">
    <source>
        <dbReference type="EMBL" id="KAK2710749.1"/>
    </source>
</evidence>
<accession>A0AA88HI60</accession>
<dbReference type="AlphaFoldDB" id="A0AA88HI60"/>
<comment type="cofactor">
    <cofactor evidence="1">
        <name>Mg(2+)</name>
        <dbReference type="ChEBI" id="CHEBI:18420"/>
    </cofactor>
</comment>
<feature type="non-terminal residue" evidence="23">
    <location>
        <position position="1"/>
    </location>
</feature>
<dbReference type="GO" id="GO:0070059">
    <property type="term" value="P:intrinsic apoptotic signaling pathway in response to endoplasmic reticulum stress"/>
    <property type="evidence" value="ECO:0007669"/>
    <property type="project" value="TreeGrafter"/>
</dbReference>
<dbReference type="GO" id="GO:0004674">
    <property type="term" value="F:protein serine/threonine kinase activity"/>
    <property type="evidence" value="ECO:0007669"/>
    <property type="project" value="UniProtKB-KW"/>
</dbReference>
<dbReference type="InterPro" id="IPR000719">
    <property type="entry name" value="Prot_kinase_dom"/>
</dbReference>
<dbReference type="InterPro" id="IPR010513">
    <property type="entry name" value="KEN_dom"/>
</dbReference>
<dbReference type="GO" id="GO:0004521">
    <property type="term" value="F:RNA endonuclease activity"/>
    <property type="evidence" value="ECO:0007669"/>
    <property type="project" value="InterPro"/>
</dbReference>
<keyword evidence="10" id="KW-0418">Kinase</keyword>
<comment type="catalytic activity">
    <reaction evidence="17">
        <text>L-threonyl-[protein] + ATP = O-phospho-L-threonyl-[protein] + ADP + H(+)</text>
        <dbReference type="Rhea" id="RHEA:46608"/>
        <dbReference type="Rhea" id="RHEA-COMP:11060"/>
        <dbReference type="Rhea" id="RHEA-COMP:11605"/>
        <dbReference type="ChEBI" id="CHEBI:15378"/>
        <dbReference type="ChEBI" id="CHEBI:30013"/>
        <dbReference type="ChEBI" id="CHEBI:30616"/>
        <dbReference type="ChEBI" id="CHEBI:61977"/>
        <dbReference type="ChEBI" id="CHEBI:456216"/>
        <dbReference type="EC" id="2.7.11.1"/>
    </reaction>
</comment>
<feature type="chain" id="PRO_5041672336" description="non-specific serine/threonine protein kinase" evidence="20">
    <location>
        <begin position="28"/>
        <end position="1031"/>
    </location>
</feature>
<evidence type="ECO:0000256" key="18">
    <source>
        <dbReference type="ARBA" id="ARBA00048679"/>
    </source>
</evidence>
<proteinExistence type="predicted"/>
<dbReference type="GO" id="GO:0036498">
    <property type="term" value="P:IRE1-mediated unfolded protein response"/>
    <property type="evidence" value="ECO:0007669"/>
    <property type="project" value="TreeGrafter"/>
</dbReference>
<sequence length="1031" mass="116310">GAIFKVMKACICVYLLTVCFYAVSSDAEGNVVSAEKSVIDVDRTILLSTLDGTLHALGRRSGLTKWKIKNDPVVSVANSVVESKPMWPVYLPDPKDGSLYILKSPSEPFKRLPFKIPELVATSPCRSSDGVLYTGKKTDTWLSVDYITGKVKKVITSEKVSDVCDREEQGDSYSVFVSKTEYTLTMIDDKTFLPKWNVTYFDYASSALPLDNIMDYDLIHYTASSNGHIITFDRTDGSLLWQRDLGSPIISIMSSEDYSLVSIPFLTVSSDAIFRITARLSNLTPELIDEGARFLPTLYVGEHNHGYFALKSLADEQTPVVKPYFPAIEGKVSKGTPKPIRGLQAGSFVFGHYQEPVAANPPPGITFVPTPEISRNTSDILQAVKDSHSQTEESWEEDRDWKTAFIIIGIVTGLVAGMSFWLAVIIKKKGYPLYSDSSKMAWSRGSSGSTSSFAGDHCIPVELPNGEIQVGKITYKPFQVLGKGCEGTFVYRGSFDGRDVAVKRVLPECFSFADREVALLRESDAHPNVVRYFCTESDRQFRYIALELCAGTLQDFIEGRYNGPAFDVKSSLRQATSGLVHLHSLDIVHRDIKPQNVLLSLHTGRGQVRAMISDFGLCKKMRIGRLSFSKRSGVAGTDGWIAPEMMDAFEIQRTTCSVDIFSLGCVFYYVLTEGSHPFGDALRRQANILNGNYSLSGLTEIDHYSAIRLVEKTLHMDGNERPTAKAILKHPMFWPKEKILAFFQDVSDRIEKESLESFVVVALERGGWEIVKGDWKACLDPVVQSDLRRFRTYQGRSVRDLLRALRNKRHHYQESSNETRQALGKIPDEFCDYWTKRFPRLLMHTWHAMHCIKHEDIFTRYYDKDYDFLANTGHLRSREIVKARTFETTQKSVDVTALLDQMDPFHSGRVRTVGERKVEEIIPDNWEERAGQQEAPSDVFQVSEKLYEIKPVQNILIHEMDNSSLTKDTVVSNVHPSLRPQVKSWLSPLPSESEDLSVWQLPSVKCSKVLPSIRKRNRKKKTKLVEPKIEP</sequence>
<dbReference type="SMART" id="SM00220">
    <property type="entry name" value="S_TKc"/>
    <property type="match status" value="1"/>
</dbReference>
<evidence type="ECO:0000256" key="3">
    <source>
        <dbReference type="ARBA" id="ARBA00012513"/>
    </source>
</evidence>
<dbReference type="InterPro" id="IPR038357">
    <property type="entry name" value="KEN_sf"/>
</dbReference>
<comment type="catalytic activity">
    <reaction evidence="18">
        <text>L-seryl-[protein] + ATP = O-phospho-L-seryl-[protein] + ADP + H(+)</text>
        <dbReference type="Rhea" id="RHEA:17989"/>
        <dbReference type="Rhea" id="RHEA-COMP:9863"/>
        <dbReference type="Rhea" id="RHEA-COMP:11604"/>
        <dbReference type="ChEBI" id="CHEBI:15378"/>
        <dbReference type="ChEBI" id="CHEBI:29999"/>
        <dbReference type="ChEBI" id="CHEBI:30616"/>
        <dbReference type="ChEBI" id="CHEBI:83421"/>
        <dbReference type="ChEBI" id="CHEBI:456216"/>
        <dbReference type="EC" id="2.7.11.1"/>
    </reaction>
</comment>
<evidence type="ECO:0000259" key="22">
    <source>
        <dbReference type="PROSITE" id="PS51392"/>
    </source>
</evidence>
<comment type="subcellular location">
    <subcellularLocation>
        <location evidence="2">Endoplasmic reticulum membrane</location>
        <topology evidence="2">Single-pass type I membrane protein</topology>
    </subcellularLocation>
</comment>
<evidence type="ECO:0000313" key="24">
    <source>
        <dbReference type="Proteomes" id="UP001187531"/>
    </source>
</evidence>
<evidence type="ECO:0000256" key="19">
    <source>
        <dbReference type="SAM" id="Phobius"/>
    </source>
</evidence>
<dbReference type="CDD" id="cd09769">
    <property type="entry name" value="Luminal_IRE1"/>
    <property type="match status" value="1"/>
</dbReference>
<gene>
    <name evidence="23" type="ORF">QYM36_012055</name>
</gene>
<evidence type="ECO:0000256" key="1">
    <source>
        <dbReference type="ARBA" id="ARBA00001946"/>
    </source>
</evidence>
<dbReference type="InterPro" id="IPR018391">
    <property type="entry name" value="PQQ_b-propeller_rpt"/>
</dbReference>
<dbReference type="GO" id="GO:0080090">
    <property type="term" value="P:regulation of primary metabolic process"/>
    <property type="evidence" value="ECO:0007669"/>
    <property type="project" value="UniProtKB-ARBA"/>
</dbReference>
<dbReference type="FunFam" id="3.30.200.20:FF:000077">
    <property type="entry name" value="Putative Serine/threonine-protein kinase/endoribonuclease IRE1"/>
    <property type="match status" value="1"/>
</dbReference>
<dbReference type="PROSITE" id="PS51392">
    <property type="entry name" value="KEN"/>
    <property type="match status" value="1"/>
</dbReference>
<dbReference type="InterPro" id="IPR045133">
    <property type="entry name" value="IRE1/2-like"/>
</dbReference>
<keyword evidence="13" id="KW-0067">ATP-binding</keyword>
<keyword evidence="5" id="KW-0597">Phosphoprotein</keyword>
<evidence type="ECO:0000256" key="9">
    <source>
        <dbReference type="ARBA" id="ARBA00022741"/>
    </source>
</evidence>
<keyword evidence="24" id="KW-1185">Reference proteome</keyword>
<feature type="domain" description="KEN" evidence="22">
    <location>
        <begin position="736"/>
        <end position="864"/>
    </location>
</feature>
<dbReference type="GO" id="GO:0010468">
    <property type="term" value="P:regulation of gene expression"/>
    <property type="evidence" value="ECO:0007669"/>
    <property type="project" value="UniProtKB-ARBA"/>
</dbReference>
<feature type="signal peptide" evidence="20">
    <location>
        <begin position="1"/>
        <end position="27"/>
    </location>
</feature>
<keyword evidence="11" id="KW-0378">Hydrolase</keyword>
<evidence type="ECO:0000256" key="12">
    <source>
        <dbReference type="ARBA" id="ARBA00022824"/>
    </source>
</evidence>
<dbReference type="Gene3D" id="3.30.200.20">
    <property type="entry name" value="Phosphorylase Kinase, domain 1"/>
    <property type="match status" value="1"/>
</dbReference>
<dbReference type="SUPFAM" id="SSF50998">
    <property type="entry name" value="Quinoprotein alcohol dehydrogenase-like"/>
    <property type="match status" value="1"/>
</dbReference>
<keyword evidence="12" id="KW-0256">Endoplasmic reticulum</keyword>
<dbReference type="GO" id="GO:0051082">
    <property type="term" value="F:unfolded protein binding"/>
    <property type="evidence" value="ECO:0007669"/>
    <property type="project" value="TreeGrafter"/>
</dbReference>
<evidence type="ECO:0000256" key="2">
    <source>
        <dbReference type="ARBA" id="ARBA00004115"/>
    </source>
</evidence>
<evidence type="ECO:0000256" key="7">
    <source>
        <dbReference type="ARBA" id="ARBA00022692"/>
    </source>
</evidence>
<dbReference type="PANTHER" id="PTHR13954:SF6">
    <property type="entry name" value="NON-SPECIFIC SERINE_THREONINE PROTEIN KINASE"/>
    <property type="match status" value="1"/>
</dbReference>
<evidence type="ECO:0000256" key="10">
    <source>
        <dbReference type="ARBA" id="ARBA00022777"/>
    </source>
</evidence>
<dbReference type="SMART" id="SM00580">
    <property type="entry name" value="PUG"/>
    <property type="match status" value="1"/>
</dbReference>
<dbReference type="PROSITE" id="PS50011">
    <property type="entry name" value="PROTEIN_KINASE_DOM"/>
    <property type="match status" value="1"/>
</dbReference>
<dbReference type="FunFam" id="1.20.1440.180:FF:000001">
    <property type="entry name" value="Serine/threonine-protein kinase/endoribonuclease IRE1"/>
    <property type="match status" value="1"/>
</dbReference>
<evidence type="ECO:0000256" key="6">
    <source>
        <dbReference type="ARBA" id="ARBA00022679"/>
    </source>
</evidence>
<feature type="domain" description="Protein kinase" evidence="21">
    <location>
        <begin position="475"/>
        <end position="733"/>
    </location>
</feature>
<dbReference type="GO" id="GO:1990604">
    <property type="term" value="C:IRE1-TRAF2-ASK1 complex"/>
    <property type="evidence" value="ECO:0007669"/>
    <property type="project" value="TreeGrafter"/>
</dbReference>
<keyword evidence="16" id="KW-0511">Multifunctional enzyme</keyword>
<evidence type="ECO:0000256" key="17">
    <source>
        <dbReference type="ARBA" id="ARBA00047899"/>
    </source>
</evidence>
<dbReference type="GO" id="GO:0005524">
    <property type="term" value="F:ATP binding"/>
    <property type="evidence" value="ECO:0007669"/>
    <property type="project" value="UniProtKB-KW"/>
</dbReference>
<dbReference type="PANTHER" id="PTHR13954">
    <property type="entry name" value="IRE1-RELATED"/>
    <property type="match status" value="1"/>
</dbReference>
<keyword evidence="15 19" id="KW-0472">Membrane</keyword>